<comment type="similarity">
    <text evidence="1 5">Belongs to the Fmt family.</text>
</comment>
<dbReference type="HOGENOM" id="CLU_033347_1_1_0"/>
<keyword evidence="9" id="KW-1185">Reference proteome</keyword>
<dbReference type="Gene3D" id="3.40.50.12230">
    <property type="match status" value="1"/>
</dbReference>
<protein>
    <recommendedName>
        <fullName evidence="2 5">Methionyl-tRNA formyltransferase</fullName>
        <ecNumber evidence="2 5">2.1.2.9</ecNumber>
    </recommendedName>
</protein>
<dbReference type="AlphaFoldDB" id="D3SL74"/>
<keyword evidence="3 5" id="KW-0808">Transferase</keyword>
<dbReference type="CDD" id="cd08704">
    <property type="entry name" value="Met_tRNA_FMT_C"/>
    <property type="match status" value="1"/>
</dbReference>
<reference evidence="9" key="1">
    <citation type="journal article" date="2010" name="Stand. Genomic Sci.">
        <title>Complete genome sequence of Thermocrinis albus type strain (HI 11/12T).</title>
        <authorList>
            <person name="Wirth R."/>
            <person name="Sikorski J."/>
            <person name="Brambilla E."/>
            <person name="Misra M."/>
            <person name="Lapidus A."/>
            <person name="Copeland A."/>
            <person name="Nolan M."/>
            <person name="Lucas S."/>
            <person name="Chen F."/>
            <person name="Tice H."/>
            <person name="Cheng J.F."/>
            <person name="Han C."/>
            <person name="Detter J.C."/>
            <person name="Tapia R."/>
            <person name="Bruce D."/>
            <person name="Goodwin L."/>
            <person name="Pitluck S."/>
            <person name="Pati A."/>
            <person name="Anderson I."/>
            <person name="Ivanova N."/>
            <person name="Mavromatis K."/>
            <person name="Mikhailova N."/>
            <person name="Chen A."/>
            <person name="Palaniappan K."/>
            <person name="Bilek Y."/>
            <person name="Hader T."/>
            <person name="Land M."/>
            <person name="Hauser L."/>
            <person name="Chang Y.J."/>
            <person name="Jeffries C.D."/>
            <person name="Tindall B.J."/>
            <person name="Rohde M."/>
            <person name="Goker M."/>
            <person name="Bristow J."/>
            <person name="Eisen J.A."/>
            <person name="Markowitz V."/>
            <person name="Hugenholtz P."/>
            <person name="Kyrpides N.C."/>
            <person name="Klenk H.P."/>
        </authorList>
    </citation>
    <scope>NUCLEOTIDE SEQUENCE [LARGE SCALE GENOMIC DNA]</scope>
    <source>
        <strain evidence="9">DSM 14484 / JCM 11386 / HI 11/12</strain>
    </source>
</reference>
<accession>D3SL74</accession>
<comment type="function">
    <text evidence="5">Attaches a formyl group to the free amino group of methionyl-tRNA(fMet). The formyl group appears to play a dual role in the initiator identity of N-formylmethionyl-tRNA by promoting its recognition by IF2 and preventing the misappropriation of this tRNA by the elongation apparatus.</text>
</comment>
<dbReference type="Pfam" id="PF00551">
    <property type="entry name" value="Formyl_trans_N"/>
    <property type="match status" value="1"/>
</dbReference>
<sequence>MRVLFMGTPKFALPSLEKIYRHFELIGVVCQPDRPAGRGMRPQPPPTKVFALERHLPVYQPATSRELEDVVLSLKPQCVVVVAYGKILSSKILSAVPYGCVNLHASLLPKYRGAAPIQRALMAGEKNTGITVMLMDEGMDTGDILAQETVSIEEEDNLETLSEKLSHKGADLLLQTLQRWFRGEIEPVPQKGEPTYAPPIQKEEFRICWKATSESVKDRVRGLYPNAYTLTPEGHRIRILKVRPVEGTGEPGEILSRNRLVVACSKGAVEIQELITPKGKRVRGEDFLKGYSLKNFL</sequence>
<evidence type="ECO:0000256" key="2">
    <source>
        <dbReference type="ARBA" id="ARBA00012261"/>
    </source>
</evidence>
<feature type="binding site" evidence="5">
    <location>
        <begin position="106"/>
        <end position="109"/>
    </location>
    <ligand>
        <name>(6S)-5,6,7,8-tetrahydrofolate</name>
        <dbReference type="ChEBI" id="CHEBI:57453"/>
    </ligand>
</feature>
<dbReference type="PANTHER" id="PTHR11138:SF5">
    <property type="entry name" value="METHIONYL-TRNA FORMYLTRANSFERASE, MITOCHONDRIAL"/>
    <property type="match status" value="1"/>
</dbReference>
<dbReference type="KEGG" id="tal:Thal_0871"/>
<evidence type="ECO:0000256" key="1">
    <source>
        <dbReference type="ARBA" id="ARBA00010699"/>
    </source>
</evidence>
<dbReference type="GO" id="GO:0005829">
    <property type="term" value="C:cytosol"/>
    <property type="evidence" value="ECO:0007669"/>
    <property type="project" value="TreeGrafter"/>
</dbReference>
<dbReference type="NCBIfam" id="TIGR00460">
    <property type="entry name" value="fmt"/>
    <property type="match status" value="1"/>
</dbReference>
<dbReference type="GO" id="GO:0004479">
    <property type="term" value="F:methionyl-tRNA formyltransferase activity"/>
    <property type="evidence" value="ECO:0007669"/>
    <property type="project" value="UniProtKB-UniRule"/>
</dbReference>
<dbReference type="Proteomes" id="UP000002043">
    <property type="component" value="Chromosome"/>
</dbReference>
<dbReference type="PANTHER" id="PTHR11138">
    <property type="entry name" value="METHIONYL-TRNA FORMYLTRANSFERASE"/>
    <property type="match status" value="1"/>
</dbReference>
<dbReference type="eggNOG" id="COG0223">
    <property type="taxonomic scope" value="Bacteria"/>
</dbReference>
<feature type="domain" description="Formyl transferase N-terminal" evidence="6">
    <location>
        <begin position="7"/>
        <end position="176"/>
    </location>
</feature>
<evidence type="ECO:0000256" key="3">
    <source>
        <dbReference type="ARBA" id="ARBA00022679"/>
    </source>
</evidence>
<dbReference type="InterPro" id="IPR041711">
    <property type="entry name" value="Met-tRNA-FMT_N"/>
</dbReference>
<comment type="catalytic activity">
    <reaction evidence="5">
        <text>L-methionyl-tRNA(fMet) + (6R)-10-formyltetrahydrofolate = N-formyl-L-methionyl-tRNA(fMet) + (6S)-5,6,7,8-tetrahydrofolate + H(+)</text>
        <dbReference type="Rhea" id="RHEA:24380"/>
        <dbReference type="Rhea" id="RHEA-COMP:9952"/>
        <dbReference type="Rhea" id="RHEA-COMP:9953"/>
        <dbReference type="ChEBI" id="CHEBI:15378"/>
        <dbReference type="ChEBI" id="CHEBI:57453"/>
        <dbReference type="ChEBI" id="CHEBI:78530"/>
        <dbReference type="ChEBI" id="CHEBI:78844"/>
        <dbReference type="ChEBI" id="CHEBI:195366"/>
        <dbReference type="EC" id="2.1.2.9"/>
    </reaction>
</comment>
<dbReference type="SUPFAM" id="SSF50486">
    <property type="entry name" value="FMT C-terminal domain-like"/>
    <property type="match status" value="1"/>
</dbReference>
<dbReference type="InterPro" id="IPR001555">
    <property type="entry name" value="GART_AS"/>
</dbReference>
<dbReference type="HAMAP" id="MF_00182">
    <property type="entry name" value="Formyl_trans"/>
    <property type="match status" value="1"/>
</dbReference>
<proteinExistence type="inferred from homology"/>
<dbReference type="InterPro" id="IPR005794">
    <property type="entry name" value="Fmt"/>
</dbReference>
<name>D3SL74_THEAH</name>
<organism evidence="8 9">
    <name type="scientific">Thermocrinis albus (strain DSM 14484 / JCM 11386 / HI 11/12)</name>
    <dbReference type="NCBI Taxonomy" id="638303"/>
    <lineage>
        <taxon>Bacteria</taxon>
        <taxon>Pseudomonadati</taxon>
        <taxon>Aquificota</taxon>
        <taxon>Aquificia</taxon>
        <taxon>Aquificales</taxon>
        <taxon>Aquificaceae</taxon>
        <taxon>Thermocrinis</taxon>
    </lineage>
</organism>
<gene>
    <name evidence="5" type="primary">fmt</name>
    <name evidence="8" type="ordered locus">Thal_0871</name>
</gene>
<evidence type="ECO:0000256" key="5">
    <source>
        <dbReference type="HAMAP-Rule" id="MF_00182"/>
    </source>
</evidence>
<evidence type="ECO:0000259" key="6">
    <source>
        <dbReference type="Pfam" id="PF00551"/>
    </source>
</evidence>
<dbReference type="Pfam" id="PF02911">
    <property type="entry name" value="Formyl_trans_C"/>
    <property type="match status" value="1"/>
</dbReference>
<dbReference type="EC" id="2.1.2.9" evidence="2 5"/>
<evidence type="ECO:0000313" key="9">
    <source>
        <dbReference type="Proteomes" id="UP000002043"/>
    </source>
</evidence>
<dbReference type="OrthoDB" id="9802815at2"/>
<evidence type="ECO:0000256" key="4">
    <source>
        <dbReference type="ARBA" id="ARBA00022917"/>
    </source>
</evidence>
<dbReference type="RefSeq" id="WP_012991910.1">
    <property type="nucleotide sequence ID" value="NC_013894.1"/>
</dbReference>
<dbReference type="SUPFAM" id="SSF53328">
    <property type="entry name" value="Formyltransferase"/>
    <property type="match status" value="1"/>
</dbReference>
<dbReference type="EMBL" id="CP001931">
    <property type="protein sequence ID" value="ADC89504.1"/>
    <property type="molecule type" value="Genomic_DNA"/>
</dbReference>
<dbReference type="InterPro" id="IPR005793">
    <property type="entry name" value="Formyl_trans_C"/>
</dbReference>
<dbReference type="InterPro" id="IPR036477">
    <property type="entry name" value="Formyl_transf_N_sf"/>
</dbReference>
<evidence type="ECO:0000259" key="7">
    <source>
        <dbReference type="Pfam" id="PF02911"/>
    </source>
</evidence>
<feature type="domain" description="Formyl transferase C-terminal" evidence="7">
    <location>
        <begin position="200"/>
        <end position="291"/>
    </location>
</feature>
<keyword evidence="4 5" id="KW-0648">Protein biosynthesis</keyword>
<dbReference type="InterPro" id="IPR044135">
    <property type="entry name" value="Met-tRNA-FMT_C"/>
</dbReference>
<dbReference type="STRING" id="638303.Thal_0871"/>
<dbReference type="CDD" id="cd08646">
    <property type="entry name" value="FMT_core_Met-tRNA-FMT_N"/>
    <property type="match status" value="1"/>
</dbReference>
<dbReference type="InterPro" id="IPR002376">
    <property type="entry name" value="Formyl_transf_N"/>
</dbReference>
<dbReference type="InterPro" id="IPR011034">
    <property type="entry name" value="Formyl_transferase-like_C_sf"/>
</dbReference>
<evidence type="ECO:0000313" key="8">
    <source>
        <dbReference type="EMBL" id="ADC89504.1"/>
    </source>
</evidence>
<dbReference type="PROSITE" id="PS00373">
    <property type="entry name" value="GART"/>
    <property type="match status" value="1"/>
</dbReference>